<dbReference type="AlphaFoldDB" id="K9WSC3"/>
<dbReference type="RefSeq" id="WP_015206344.1">
    <property type="nucleotide sequence ID" value="NC_019757.1"/>
</dbReference>
<evidence type="ECO:0000313" key="2">
    <source>
        <dbReference type="Proteomes" id="UP000010475"/>
    </source>
</evidence>
<gene>
    <name evidence="1" type="ORF">Cylst_0761</name>
</gene>
<dbReference type="KEGG" id="csg:Cylst_0761"/>
<dbReference type="InterPro" id="IPR045926">
    <property type="entry name" value="DUF6345"/>
</dbReference>
<dbReference type="Pfam" id="PF19872">
    <property type="entry name" value="DUF6345"/>
    <property type="match status" value="1"/>
</dbReference>
<keyword evidence="2" id="KW-1185">Reference proteome</keyword>
<evidence type="ECO:0008006" key="3">
    <source>
        <dbReference type="Google" id="ProtNLM"/>
    </source>
</evidence>
<organism evidence="1 2">
    <name type="scientific">Cylindrospermum stagnale PCC 7417</name>
    <dbReference type="NCBI Taxonomy" id="56107"/>
    <lineage>
        <taxon>Bacteria</taxon>
        <taxon>Bacillati</taxon>
        <taxon>Cyanobacteriota</taxon>
        <taxon>Cyanophyceae</taxon>
        <taxon>Nostocales</taxon>
        <taxon>Nostocaceae</taxon>
        <taxon>Cylindrospermum</taxon>
    </lineage>
</organism>
<sequence>MAKFGIEGIRSFSNARAAGVSTAGDLTYTFNICNGFDSKLRSAGHTRSFYFANTDCWETDIRDSDKGGDDVNWVDNVDIFWISTHGNHTSDGQARLLYDIPRKNWRTFSGQWQLGENWNAEWVMAFSCETVDRNNVSGLWNIFAGMHIYCGAWGKMYDGITTDECGEDVAENLINGHTISEAWIDGVSDWWVDNHPITVCVGDADTWNGGNIKWERSYLNRDHLWGHGNVDPDLPPAKQSCILCRWAEG</sequence>
<name>K9WSC3_9NOST</name>
<dbReference type="HOGENOM" id="CLU_1114371_0_0_3"/>
<evidence type="ECO:0000313" key="1">
    <source>
        <dbReference type="EMBL" id="AFZ23088.1"/>
    </source>
</evidence>
<protein>
    <recommendedName>
        <fullName evidence="3">CHAT domain-containing protein</fullName>
    </recommendedName>
</protein>
<accession>K9WSC3</accession>
<dbReference type="Proteomes" id="UP000010475">
    <property type="component" value="Chromosome"/>
</dbReference>
<reference evidence="1 2" key="1">
    <citation type="submission" date="2012-06" db="EMBL/GenBank/DDBJ databases">
        <title>Finished chromosome of genome of Cylindrospermum stagnale PCC 7417.</title>
        <authorList>
            <consortium name="US DOE Joint Genome Institute"/>
            <person name="Gugger M."/>
            <person name="Coursin T."/>
            <person name="Rippka R."/>
            <person name="Tandeau De Marsac N."/>
            <person name="Huntemann M."/>
            <person name="Wei C.-L."/>
            <person name="Han J."/>
            <person name="Detter J.C."/>
            <person name="Han C."/>
            <person name="Tapia R."/>
            <person name="Chen A."/>
            <person name="Kyrpides N."/>
            <person name="Mavromatis K."/>
            <person name="Markowitz V."/>
            <person name="Szeto E."/>
            <person name="Ivanova N."/>
            <person name="Pagani I."/>
            <person name="Pati A."/>
            <person name="Goodwin L."/>
            <person name="Nordberg H.P."/>
            <person name="Cantor M.N."/>
            <person name="Hua S.X."/>
            <person name="Woyke T."/>
            <person name="Kerfeld C.A."/>
        </authorList>
    </citation>
    <scope>NUCLEOTIDE SEQUENCE [LARGE SCALE GENOMIC DNA]</scope>
    <source>
        <strain evidence="1 2">PCC 7417</strain>
    </source>
</reference>
<proteinExistence type="predicted"/>
<dbReference type="EMBL" id="CP003642">
    <property type="protein sequence ID" value="AFZ23088.1"/>
    <property type="molecule type" value="Genomic_DNA"/>
</dbReference>
<dbReference type="OrthoDB" id="135768at2"/>